<reference evidence="3 4" key="1">
    <citation type="journal article" date="2018" name="Front. Plant Sci.">
        <title>Red Clover (Trifolium pratense) and Zigzag Clover (T. medium) - A Picture of Genomic Similarities and Differences.</title>
        <authorList>
            <person name="Dluhosova J."/>
            <person name="Istvanek J."/>
            <person name="Nedelnik J."/>
            <person name="Repkova J."/>
        </authorList>
    </citation>
    <scope>NUCLEOTIDE SEQUENCE [LARGE SCALE GENOMIC DNA]</scope>
    <source>
        <strain evidence="4">cv. 10/8</strain>
        <tissue evidence="3">Leaf</tissue>
    </source>
</reference>
<dbReference type="SUPFAM" id="SSF53098">
    <property type="entry name" value="Ribonuclease H-like"/>
    <property type="match status" value="1"/>
</dbReference>
<protein>
    <submittedName>
        <fullName evidence="3">Putative gag/pol polyprotein</fullName>
    </submittedName>
</protein>
<feature type="region of interest" description="Disordered" evidence="1">
    <location>
        <begin position="90"/>
        <end position="111"/>
    </location>
</feature>
<keyword evidence="4" id="KW-1185">Reference proteome</keyword>
<dbReference type="PANTHER" id="PTHR42648:SF28">
    <property type="entry name" value="TRANSPOSON-ENCODED PROTEIN WITH RIBONUCLEASE H-LIKE AND RETROVIRUS ZINC FINGER-LIKE DOMAINS"/>
    <property type="match status" value="1"/>
</dbReference>
<evidence type="ECO:0000259" key="2">
    <source>
        <dbReference type="PROSITE" id="PS50994"/>
    </source>
</evidence>
<accession>A0A392PGS5</accession>
<dbReference type="PROSITE" id="PS50994">
    <property type="entry name" value="INTEGRASE"/>
    <property type="match status" value="1"/>
</dbReference>
<feature type="compositionally biased region" description="Polar residues" evidence="1">
    <location>
        <begin position="101"/>
        <end position="111"/>
    </location>
</feature>
<evidence type="ECO:0000256" key="1">
    <source>
        <dbReference type="SAM" id="MobiDB-lite"/>
    </source>
</evidence>
<dbReference type="GO" id="GO:0015074">
    <property type="term" value="P:DNA integration"/>
    <property type="evidence" value="ECO:0007669"/>
    <property type="project" value="InterPro"/>
</dbReference>
<dbReference type="InterPro" id="IPR039537">
    <property type="entry name" value="Retrotran_Ty1/copia-like"/>
</dbReference>
<comment type="caution">
    <text evidence="3">The sequence shown here is derived from an EMBL/GenBank/DDBJ whole genome shotgun (WGS) entry which is preliminary data.</text>
</comment>
<dbReference type="InterPro" id="IPR001584">
    <property type="entry name" value="Integrase_cat-core"/>
</dbReference>
<organism evidence="3 4">
    <name type="scientific">Trifolium medium</name>
    <dbReference type="NCBI Taxonomy" id="97028"/>
    <lineage>
        <taxon>Eukaryota</taxon>
        <taxon>Viridiplantae</taxon>
        <taxon>Streptophyta</taxon>
        <taxon>Embryophyta</taxon>
        <taxon>Tracheophyta</taxon>
        <taxon>Spermatophyta</taxon>
        <taxon>Magnoliopsida</taxon>
        <taxon>eudicotyledons</taxon>
        <taxon>Gunneridae</taxon>
        <taxon>Pentapetalae</taxon>
        <taxon>rosids</taxon>
        <taxon>fabids</taxon>
        <taxon>Fabales</taxon>
        <taxon>Fabaceae</taxon>
        <taxon>Papilionoideae</taxon>
        <taxon>50 kb inversion clade</taxon>
        <taxon>NPAAA clade</taxon>
        <taxon>Hologalegina</taxon>
        <taxon>IRL clade</taxon>
        <taxon>Trifolieae</taxon>
        <taxon>Trifolium</taxon>
    </lineage>
</organism>
<dbReference type="Gene3D" id="3.30.420.10">
    <property type="entry name" value="Ribonuclease H-like superfamily/Ribonuclease H"/>
    <property type="match status" value="1"/>
</dbReference>
<dbReference type="EMBL" id="LXQA010077184">
    <property type="protein sequence ID" value="MCI10680.1"/>
    <property type="molecule type" value="Genomic_DNA"/>
</dbReference>
<proteinExistence type="predicted"/>
<dbReference type="PANTHER" id="PTHR42648">
    <property type="entry name" value="TRANSPOSASE, PUTATIVE-RELATED"/>
    <property type="match status" value="1"/>
</dbReference>
<dbReference type="InterPro" id="IPR036397">
    <property type="entry name" value="RNaseH_sf"/>
</dbReference>
<dbReference type="GO" id="GO:0003676">
    <property type="term" value="F:nucleic acid binding"/>
    <property type="evidence" value="ECO:0007669"/>
    <property type="project" value="InterPro"/>
</dbReference>
<dbReference type="Proteomes" id="UP000265520">
    <property type="component" value="Unassembled WGS sequence"/>
</dbReference>
<feature type="domain" description="Integrase catalytic" evidence="2">
    <location>
        <begin position="1"/>
        <end position="62"/>
    </location>
</feature>
<dbReference type="AlphaFoldDB" id="A0A392PGS5"/>
<evidence type="ECO:0000313" key="3">
    <source>
        <dbReference type="EMBL" id="MCI10680.1"/>
    </source>
</evidence>
<evidence type="ECO:0000313" key="4">
    <source>
        <dbReference type="Proteomes" id="UP000265520"/>
    </source>
</evidence>
<sequence>MNGVAERMNRTIAEKFRSMLAQAKLPKSFWSEAVRTIVDLINLTPSRSLNGEIPDEIVRSRDVVFYEDQTIHDIQSKKPKTIMVHNLGGEIPQMNYDRDQPTQPNQMEQPD</sequence>
<name>A0A392PGS5_9FABA</name>
<dbReference type="InterPro" id="IPR012337">
    <property type="entry name" value="RNaseH-like_sf"/>
</dbReference>